<dbReference type="EMBL" id="JAWLJX010000001">
    <property type="protein sequence ID" value="MDV6260284.1"/>
    <property type="molecule type" value="Genomic_DNA"/>
</dbReference>
<feature type="region of interest" description="Disordered" evidence="1">
    <location>
        <begin position="1"/>
        <end position="25"/>
    </location>
</feature>
<organism evidence="3 4">
    <name type="scientific">Rhodococcoides yunnanense</name>
    <dbReference type="NCBI Taxonomy" id="278209"/>
    <lineage>
        <taxon>Bacteria</taxon>
        <taxon>Bacillati</taxon>
        <taxon>Actinomycetota</taxon>
        <taxon>Actinomycetes</taxon>
        <taxon>Mycobacteriales</taxon>
        <taxon>Nocardiaceae</taxon>
        <taxon>Rhodococcoides</taxon>
    </lineage>
</organism>
<evidence type="ECO:0000313" key="4">
    <source>
        <dbReference type="Proteomes" id="UP001185755"/>
    </source>
</evidence>
<gene>
    <name evidence="3" type="primary">heR</name>
    <name evidence="3" type="ORF">R3P96_02920</name>
</gene>
<keyword evidence="2" id="KW-0472">Membrane</keyword>
<feature type="transmembrane region" description="Helical" evidence="2">
    <location>
        <begin position="245"/>
        <end position="267"/>
    </location>
</feature>
<feature type="transmembrane region" description="Helical" evidence="2">
    <location>
        <begin position="182"/>
        <end position="206"/>
    </location>
</feature>
<keyword evidence="4" id="KW-1185">Reference proteome</keyword>
<name>A0ABU4B7X8_9NOCA</name>
<proteinExistence type="predicted"/>
<feature type="transmembrane region" description="Helical" evidence="2">
    <location>
        <begin position="82"/>
        <end position="106"/>
    </location>
</feature>
<keyword evidence="2" id="KW-1133">Transmembrane helix</keyword>
<dbReference type="Gene3D" id="1.20.1070.10">
    <property type="entry name" value="Rhodopsin 7-helix transmembrane proteins"/>
    <property type="match status" value="1"/>
</dbReference>
<reference evidence="3 4" key="1">
    <citation type="submission" date="2023-10" db="EMBL/GenBank/DDBJ databases">
        <title>Development of a sustainable strategy for remediation of hydrocarbon-contaminated territories based on the waste exchange concept.</title>
        <authorList>
            <person name="Krivoruchko A."/>
        </authorList>
    </citation>
    <scope>NUCLEOTIDE SEQUENCE [LARGE SCALE GENOMIC DNA]</scope>
    <source>
        <strain evidence="3 4">IEGM 1323</strain>
    </source>
</reference>
<protein>
    <submittedName>
        <fullName evidence="3">Heliorhodopsin HeR</fullName>
    </submittedName>
</protein>
<feature type="transmembrane region" description="Helical" evidence="2">
    <location>
        <begin position="153"/>
        <end position="170"/>
    </location>
</feature>
<dbReference type="Proteomes" id="UP001185755">
    <property type="component" value="Unassembled WGS sequence"/>
</dbReference>
<accession>A0ABU4B7X8</accession>
<feature type="transmembrane region" description="Helical" evidence="2">
    <location>
        <begin position="37"/>
        <end position="62"/>
    </location>
</feature>
<evidence type="ECO:0000256" key="2">
    <source>
        <dbReference type="SAM" id="Phobius"/>
    </source>
</evidence>
<sequence length="272" mass="29154">MAHTPNSGPDSAHGESGSSSTTAEHTLAPDRLRRLRIWNISLSALHAIQAVVVLVIASDFAIDLTTAYPAGPPGTRVPEAQAAFAVPIGIAVAVFLVLAAIDHFATGIPLRKAYERNLSRGINPFRWLEYSVSATIMVILIALYAGITQVTAIIAIIGANVAMILFGWLQERSNPPGGRPDLTAFWFGCIAGAAPWVAITVNLVGASEVPSFVYGIFFSLFIFFMSFAANQWLQYRGVGPWKDYVFGEFVYLVLSLAAKSALAWQIVAGSLA</sequence>
<dbReference type="RefSeq" id="WP_317563128.1">
    <property type="nucleotide sequence ID" value="NZ_JAWLJX010000001.1"/>
</dbReference>
<evidence type="ECO:0000313" key="3">
    <source>
        <dbReference type="EMBL" id="MDV6260284.1"/>
    </source>
</evidence>
<feature type="transmembrane region" description="Helical" evidence="2">
    <location>
        <begin position="127"/>
        <end position="147"/>
    </location>
</feature>
<feature type="transmembrane region" description="Helical" evidence="2">
    <location>
        <begin position="212"/>
        <end position="233"/>
    </location>
</feature>
<comment type="caution">
    <text evidence="3">The sequence shown here is derived from an EMBL/GenBank/DDBJ whole genome shotgun (WGS) entry which is preliminary data.</text>
</comment>
<evidence type="ECO:0000256" key="1">
    <source>
        <dbReference type="SAM" id="MobiDB-lite"/>
    </source>
</evidence>
<dbReference type="Pfam" id="PF18761">
    <property type="entry name" value="Heliorhodopsin"/>
    <property type="match status" value="1"/>
</dbReference>
<dbReference type="InterPro" id="IPR041113">
    <property type="entry name" value="Heliorhodopsin"/>
</dbReference>
<keyword evidence="2" id="KW-0812">Transmembrane</keyword>
<dbReference type="NCBIfam" id="NF038020">
    <property type="entry name" value="HeR"/>
    <property type="match status" value="1"/>
</dbReference>